<dbReference type="Pfam" id="PF18804">
    <property type="entry name" value="CxC3"/>
    <property type="match status" value="1"/>
</dbReference>
<feature type="region of interest" description="Disordered" evidence="1">
    <location>
        <begin position="731"/>
        <end position="820"/>
    </location>
</feature>
<name>A0ABR0B758_9CRUS</name>
<feature type="compositionally biased region" description="Gly residues" evidence="1">
    <location>
        <begin position="760"/>
        <end position="802"/>
    </location>
</feature>
<feature type="compositionally biased region" description="Basic and acidic residues" evidence="1">
    <location>
        <begin position="745"/>
        <end position="759"/>
    </location>
</feature>
<organism evidence="4 5">
    <name type="scientific">Daphnia magna</name>
    <dbReference type="NCBI Taxonomy" id="35525"/>
    <lineage>
        <taxon>Eukaryota</taxon>
        <taxon>Metazoa</taxon>
        <taxon>Ecdysozoa</taxon>
        <taxon>Arthropoda</taxon>
        <taxon>Crustacea</taxon>
        <taxon>Branchiopoda</taxon>
        <taxon>Diplostraca</taxon>
        <taxon>Cladocera</taxon>
        <taxon>Anomopoda</taxon>
        <taxon>Daphniidae</taxon>
        <taxon>Daphnia</taxon>
    </lineage>
</organism>
<keyword evidence="2" id="KW-0472">Membrane</keyword>
<keyword evidence="2" id="KW-0812">Transmembrane</keyword>
<dbReference type="PANTHER" id="PTHR37612">
    <property type="entry name" value="FIBROIN HEAVY CHAIN FIB-H LIKE PROTEIN"/>
    <property type="match status" value="1"/>
</dbReference>
<sequence>MLHLLMGGCVLQMDVLIPFLTIIFAVMIVNVTSAIAAINPFIFGYRSINEYGLILKALRTFFYRLEVPVPVFIPSAFQKCQSSSLSIAAGNDFCIVITANGRFDLSTALFRCNSCECTFDATLDDCILSGFWPPVPNKFTFLCCSQLLTLWHHLKLLTPGTSEQKFLETISAMLVEGSREIALVQSAMGCQIPTLLTPPISTLTSAQYRSKFRVPCIRIDDYRSKSKTVYLHYHHKKMISESEGDNSCEEGQDVARRRLDEALIHKKKQFQNLRNIKGRTIKRRDTDKQQRLIAFKESYKGKKEVPQRNKPWSVLEWQNHWNFLDQRQQDNLDRKKSHCHLSIGSKINEMAADYNASVICLIRYPNGTQHTKYVLVSGGGIKYSKSRDGVLTEQLWHRYWNKKQKKRQQLCEENGLWLERASKRKRKERTVERTEKEKSMQSDLERLEKEEDEEVWDNRKGKQRKRERQFDNESVESEEEYNERLDSGIENQNIGKSHNETVESEEDNDERLERGIWNQTIEQTRNESVESDEENDERLDRGIWNQTTGDNGNNERVQSDEENDKIGETGNVESEEEYDGRWDKGIGSQKIRQSDNESVRREEENFEIWGGEMGEQGTKQTDNDTFENEEEDEEGRSKGMGKQKKEGRESDNEIVQNEEEDEEGWDKEMKKRKEERRHPSTEASEASETVAAEAESYEITVKANQSFADRIGAVTRSKLAIENRDPKLAQLPHVKINRLPSSIAHQEKRTETGRGEGRGSGRGSVSGSGTGLGTGTCTGRGRGRGRGTGTGKGRGTGTGTGTGTRRVGRPRKEEKRLLKQ</sequence>
<feature type="compositionally biased region" description="Basic and acidic residues" evidence="1">
    <location>
        <begin position="666"/>
        <end position="680"/>
    </location>
</feature>
<feature type="compositionally biased region" description="Acidic residues" evidence="1">
    <location>
        <begin position="656"/>
        <end position="665"/>
    </location>
</feature>
<evidence type="ECO:0000259" key="3">
    <source>
        <dbReference type="Pfam" id="PF18804"/>
    </source>
</evidence>
<evidence type="ECO:0000256" key="1">
    <source>
        <dbReference type="SAM" id="MobiDB-lite"/>
    </source>
</evidence>
<dbReference type="PANTHER" id="PTHR37612:SF20">
    <property type="entry name" value="PER-HEXAMER REPEAT PROTEIN 5-RELATED"/>
    <property type="match status" value="1"/>
</dbReference>
<keyword evidence="5" id="KW-1185">Reference proteome</keyword>
<evidence type="ECO:0000256" key="2">
    <source>
        <dbReference type="SAM" id="Phobius"/>
    </source>
</evidence>
<dbReference type="InterPro" id="IPR040564">
    <property type="entry name" value="CxC3-like"/>
</dbReference>
<proteinExistence type="predicted"/>
<dbReference type="Proteomes" id="UP001234178">
    <property type="component" value="Unassembled WGS sequence"/>
</dbReference>
<accession>A0ABR0B758</accession>
<feature type="compositionally biased region" description="Low complexity" evidence="1">
    <location>
        <begin position="681"/>
        <end position="694"/>
    </location>
</feature>
<keyword evidence="2" id="KW-1133">Transmembrane helix</keyword>
<gene>
    <name evidence="4" type="ORF">OUZ56_029554</name>
</gene>
<dbReference type="EMBL" id="JAOYFB010000040">
    <property type="protein sequence ID" value="KAK4037521.1"/>
    <property type="molecule type" value="Genomic_DNA"/>
</dbReference>
<comment type="caution">
    <text evidence="4">The sequence shown here is derived from an EMBL/GenBank/DDBJ whole genome shotgun (WGS) entry which is preliminary data.</text>
</comment>
<reference evidence="4 5" key="1">
    <citation type="journal article" date="2023" name="Nucleic Acids Res.">
        <title>The hologenome of Daphnia magna reveals possible DNA methylation and microbiome-mediated evolution of the host genome.</title>
        <authorList>
            <person name="Chaturvedi A."/>
            <person name="Li X."/>
            <person name="Dhandapani V."/>
            <person name="Marshall H."/>
            <person name="Kissane S."/>
            <person name="Cuenca-Cambronero M."/>
            <person name="Asole G."/>
            <person name="Calvet F."/>
            <person name="Ruiz-Romero M."/>
            <person name="Marangio P."/>
            <person name="Guigo R."/>
            <person name="Rago D."/>
            <person name="Mirbahai L."/>
            <person name="Eastwood N."/>
            <person name="Colbourne J.K."/>
            <person name="Zhou J."/>
            <person name="Mallon E."/>
            <person name="Orsini L."/>
        </authorList>
    </citation>
    <scope>NUCLEOTIDE SEQUENCE [LARGE SCALE GENOMIC DNA]</scope>
    <source>
        <strain evidence="4">LRV0_1</strain>
    </source>
</reference>
<feature type="compositionally biased region" description="Acidic residues" evidence="1">
    <location>
        <begin position="624"/>
        <end position="634"/>
    </location>
</feature>
<dbReference type="InterPro" id="IPR052258">
    <property type="entry name" value="Diverse_Func_Domain-Protein"/>
</dbReference>
<evidence type="ECO:0000313" key="5">
    <source>
        <dbReference type="Proteomes" id="UP001234178"/>
    </source>
</evidence>
<feature type="domain" description="CxC3 like cysteine cluster" evidence="3">
    <location>
        <begin position="66"/>
        <end position="173"/>
    </location>
</feature>
<feature type="transmembrane region" description="Helical" evidence="2">
    <location>
        <begin position="15"/>
        <end position="38"/>
    </location>
</feature>
<feature type="region of interest" description="Disordered" evidence="1">
    <location>
        <begin position="423"/>
        <end position="694"/>
    </location>
</feature>
<evidence type="ECO:0000313" key="4">
    <source>
        <dbReference type="EMBL" id="KAK4037521.1"/>
    </source>
</evidence>
<feature type="compositionally biased region" description="Polar residues" evidence="1">
    <location>
        <begin position="544"/>
        <end position="556"/>
    </location>
</feature>
<feature type="compositionally biased region" description="Basic and acidic residues" evidence="1">
    <location>
        <begin position="592"/>
        <end position="603"/>
    </location>
</feature>
<feature type="compositionally biased region" description="Basic and acidic residues" evidence="1">
    <location>
        <begin position="429"/>
        <end position="449"/>
    </location>
</feature>
<protein>
    <recommendedName>
        <fullName evidence="3">CxC3 like cysteine cluster domain-containing protein</fullName>
    </recommendedName>
</protein>
<feature type="compositionally biased region" description="Basic and acidic residues" evidence="1">
    <location>
        <begin position="810"/>
        <end position="820"/>
    </location>
</feature>